<protein>
    <recommendedName>
        <fullName evidence="4">BspA family leucine-rich repeat surface protein</fullName>
    </recommendedName>
</protein>
<evidence type="ECO:0000313" key="3">
    <source>
        <dbReference type="Proteomes" id="UP000284822"/>
    </source>
</evidence>
<dbReference type="GO" id="GO:0019005">
    <property type="term" value="C:SCF ubiquitin ligase complex"/>
    <property type="evidence" value="ECO:0007669"/>
    <property type="project" value="TreeGrafter"/>
</dbReference>
<proteinExistence type="predicted"/>
<dbReference type="InterPro" id="IPR032675">
    <property type="entry name" value="LRR_dom_sf"/>
</dbReference>
<keyword evidence="1" id="KW-0812">Transmembrane</keyword>
<dbReference type="Pfam" id="PF03382">
    <property type="entry name" value="DUF285"/>
    <property type="match status" value="4"/>
</dbReference>
<name>A0A417ZDE3_9LACO</name>
<dbReference type="AlphaFoldDB" id="A0A417ZDE3"/>
<comment type="caution">
    <text evidence="2">The sequence shown here is derived from an EMBL/GenBank/DDBJ whole genome shotgun (WGS) entry which is preliminary data.</text>
</comment>
<sequence length="968" mass="108835">MRRFIMSDERPRTTNYNHLIMTNWSVSLPKILSSLIMMKSDFWKFFFLLIGLFVYYWCPVSNIVVKAQVQSDSSIIIATDKTLPAISQLTQLPKTQPSISVLTTLTKPIPIARLVRATPASGPGWSLDDKGVLTITDALKQPTNINDNQSWPWKDHLEEITQVNIKDKIANFTNTSYMFSGMTNLTSISGLDKLDVSNVTDLRSMFSSDKSLTTLDLAGFKVDKVVNFDYLFSGCDALTEIKGLDQWQTPAAESMVAMFQKCPLLKTLDLSHFYSPNASSKLLEIRNMFDQDESLQTINVSNFDVSHVQNFHAVFNGCKAITTIEGIENWNTKNALDMSNMFSYDRAIAHLDVSQWDVSQVTNFSTMFASCNKLELITGLDQWTTPNAKDMSHMFDQDESLQSLNVSQFQVNKVTDFSQMFTGCSKLTAIDGLDNWTTFAAQDMNNMFSYDSNLGKLDLTNFDVSNATDMSLMFAGDSALTVVNTKGFDAKNIKDFSKMFYACNKLEEIKGIENWKTPSAENMSYMFAYDSNLKSLNLQGFDISKVNNTLSTSSNSQTEITRGLRYMFFGCENLVSITGTDQWNAAKVADVEGMFGSCKKLQNLDLSSFNGAQITNMKSMFAYDDDLEAVTTKDIDVSNVTDFSLMFASCRHLQEVQGIENWHMKNATTIEGMFIYDGNLQKATLNNDDSDKLINAKQALLGCNNLQTLDLSHLNLRQADNDSMLAYDNSLWKMTLGTNVVLSPTAKSQNSVTLSEVPVNSDFPSLFPDDETGNAHTELNHSYITASTGKWQEVKSNEKEINPSGDTHSSYDLTYFVYGSSNQPTKIRTWIWQPIAAGLSLVEYPQKFDLKATLTNNVNYEFDNGQSQTYKVLDRRYGHNGKFWQVMAAATDLKTDQDILSAHIVLYDSNKAITLTKSPQVIYSTTSNSGIDYPWTYKAKLNLNTVYPWLHYGKQYHSTITYTLKDAP</sequence>
<gene>
    <name evidence="2" type="ORF">DS832_00625</name>
</gene>
<dbReference type="InterPro" id="IPR011889">
    <property type="entry name" value="Liste_lipo_26"/>
</dbReference>
<keyword evidence="1" id="KW-1133">Transmembrane helix</keyword>
<dbReference type="Gene3D" id="3.80.10.10">
    <property type="entry name" value="Ribonuclease Inhibitor"/>
    <property type="match status" value="3"/>
</dbReference>
<keyword evidence="1" id="KW-0472">Membrane</keyword>
<reference evidence="2 3" key="1">
    <citation type="submission" date="2018-07" db="EMBL/GenBank/DDBJ databases">
        <title>Genome sequences of six Lactobacillus spp. isolated from bumble bee guts.</title>
        <authorList>
            <person name="Motta E.V.S."/>
            <person name="Moran N.A."/>
        </authorList>
    </citation>
    <scope>NUCLEOTIDE SEQUENCE [LARGE SCALE GENOMIC DNA]</scope>
    <source>
        <strain evidence="2 3">LV-8.1</strain>
    </source>
</reference>
<accession>A0A417ZDE3</accession>
<dbReference type="GO" id="GO:0031146">
    <property type="term" value="P:SCF-dependent proteasomal ubiquitin-dependent protein catabolic process"/>
    <property type="evidence" value="ECO:0007669"/>
    <property type="project" value="TreeGrafter"/>
</dbReference>
<dbReference type="SUPFAM" id="SSF52058">
    <property type="entry name" value="L domain-like"/>
    <property type="match status" value="1"/>
</dbReference>
<dbReference type="NCBIfam" id="TIGR02167">
    <property type="entry name" value="Liste_lipo_26"/>
    <property type="match status" value="10"/>
</dbReference>
<evidence type="ECO:0000256" key="1">
    <source>
        <dbReference type="SAM" id="Phobius"/>
    </source>
</evidence>
<dbReference type="InterPro" id="IPR005046">
    <property type="entry name" value="DUF285"/>
</dbReference>
<feature type="transmembrane region" description="Helical" evidence="1">
    <location>
        <begin position="45"/>
        <end position="65"/>
    </location>
</feature>
<evidence type="ECO:0000313" key="2">
    <source>
        <dbReference type="EMBL" id="RHW48786.1"/>
    </source>
</evidence>
<dbReference type="EMBL" id="QOCS01000002">
    <property type="protein sequence ID" value="RHW48786.1"/>
    <property type="molecule type" value="Genomic_DNA"/>
</dbReference>
<organism evidence="2 3">
    <name type="scientific">Bombilactobacillus bombi</name>
    <dbReference type="NCBI Taxonomy" id="1303590"/>
    <lineage>
        <taxon>Bacteria</taxon>
        <taxon>Bacillati</taxon>
        <taxon>Bacillota</taxon>
        <taxon>Bacilli</taxon>
        <taxon>Lactobacillales</taxon>
        <taxon>Lactobacillaceae</taxon>
        <taxon>Bombilactobacillus</taxon>
    </lineage>
</organism>
<evidence type="ECO:0008006" key="4">
    <source>
        <dbReference type="Google" id="ProtNLM"/>
    </source>
</evidence>
<dbReference type="Proteomes" id="UP000284822">
    <property type="component" value="Unassembled WGS sequence"/>
</dbReference>
<dbReference type="PANTHER" id="PTHR13318">
    <property type="entry name" value="PARTNER OF PAIRED, ISOFORM B-RELATED"/>
    <property type="match status" value="1"/>
</dbReference>